<comment type="cofactor">
    <cofactor evidence="2">
        <name>pyridoxal 5'-phosphate</name>
        <dbReference type="ChEBI" id="CHEBI:597326"/>
    </cofactor>
</comment>
<accession>A0A2T0GWU6</accession>
<evidence type="ECO:0000256" key="2">
    <source>
        <dbReference type="ARBA" id="ARBA00001933"/>
    </source>
</evidence>
<dbReference type="InParanoid" id="A0A2T0GWU6"/>
<dbReference type="PANTHER" id="PTHR48078:SF6">
    <property type="entry name" value="L-THREONINE DEHYDRATASE CATABOLIC TDCB"/>
    <property type="match status" value="1"/>
</dbReference>
<evidence type="ECO:0000256" key="5">
    <source>
        <dbReference type="ARBA" id="ARBA00022898"/>
    </source>
</evidence>
<dbReference type="PANTHER" id="PTHR48078">
    <property type="entry name" value="THREONINE DEHYDRATASE, MITOCHONDRIAL-RELATED"/>
    <property type="match status" value="1"/>
</dbReference>
<evidence type="ECO:0000256" key="6">
    <source>
        <dbReference type="ARBA" id="ARBA00023239"/>
    </source>
</evidence>
<dbReference type="RefSeq" id="WP_106113608.1">
    <property type="nucleotide sequence ID" value="NZ_PVSR01000012.1"/>
</dbReference>
<dbReference type="FunFam" id="3.40.50.1100:FF:000005">
    <property type="entry name" value="Threonine dehydratase catabolic"/>
    <property type="match status" value="1"/>
</dbReference>
<evidence type="ECO:0000313" key="10">
    <source>
        <dbReference type="EMBL" id="PRW63581.1"/>
    </source>
</evidence>
<dbReference type="SUPFAM" id="SSF53686">
    <property type="entry name" value="Tryptophan synthase beta subunit-like PLP-dependent enzymes"/>
    <property type="match status" value="1"/>
</dbReference>
<comment type="similarity">
    <text evidence="3">Belongs to the serine/threonine dehydratase family.</text>
</comment>
<dbReference type="STRING" id="1050202.GCA_000384035_03226"/>
<comment type="catalytic activity">
    <reaction evidence="1">
        <text>L-threonine = 2-oxobutanoate + NH4(+)</text>
        <dbReference type="Rhea" id="RHEA:22108"/>
        <dbReference type="ChEBI" id="CHEBI:16763"/>
        <dbReference type="ChEBI" id="CHEBI:28938"/>
        <dbReference type="ChEBI" id="CHEBI:57926"/>
        <dbReference type="EC" id="4.3.1.19"/>
    </reaction>
</comment>
<evidence type="ECO:0000256" key="4">
    <source>
        <dbReference type="ARBA" id="ARBA00012096"/>
    </source>
</evidence>
<dbReference type="GO" id="GO:0009097">
    <property type="term" value="P:isoleucine biosynthetic process"/>
    <property type="evidence" value="ECO:0007669"/>
    <property type="project" value="TreeGrafter"/>
</dbReference>
<reference evidence="10 11" key="1">
    <citation type="submission" date="2018-03" db="EMBL/GenBank/DDBJ databases">
        <title>Actinopolyspora mortivallis from Sahara, screening for active biomolecules.</title>
        <authorList>
            <person name="Selama O."/>
            <person name="Wellington E.M.H."/>
            <person name="Hacene H."/>
        </authorList>
    </citation>
    <scope>NUCLEOTIDE SEQUENCE [LARGE SCALE GENOMIC DNA]</scope>
    <source>
        <strain evidence="10 11">M5A</strain>
    </source>
</reference>
<organism evidence="10 11">
    <name type="scientific">Actinopolyspora mortivallis</name>
    <dbReference type="NCBI Taxonomy" id="33906"/>
    <lineage>
        <taxon>Bacteria</taxon>
        <taxon>Bacillati</taxon>
        <taxon>Actinomycetota</taxon>
        <taxon>Actinomycetes</taxon>
        <taxon>Actinopolysporales</taxon>
        <taxon>Actinopolysporaceae</taxon>
        <taxon>Actinopolyspora</taxon>
    </lineage>
</organism>
<keyword evidence="5" id="KW-0663">Pyridoxal phosphate</keyword>
<dbReference type="EMBL" id="PVSR01000012">
    <property type="protein sequence ID" value="PRW63581.1"/>
    <property type="molecule type" value="Genomic_DNA"/>
</dbReference>
<proteinExistence type="inferred from homology"/>
<dbReference type="EC" id="4.3.1.19" evidence="4"/>
<dbReference type="Proteomes" id="UP000239352">
    <property type="component" value="Unassembled WGS sequence"/>
</dbReference>
<dbReference type="FunCoup" id="A0A2T0GWU6">
    <property type="interactions" value="388"/>
</dbReference>
<feature type="domain" description="Tryptophan synthase beta chain-like PALP" evidence="9">
    <location>
        <begin position="27"/>
        <end position="310"/>
    </location>
</feature>
<dbReference type="GO" id="GO:0006567">
    <property type="term" value="P:L-threonine catabolic process"/>
    <property type="evidence" value="ECO:0007669"/>
    <property type="project" value="TreeGrafter"/>
</dbReference>
<dbReference type="GO" id="GO:0004794">
    <property type="term" value="F:threonine deaminase activity"/>
    <property type="evidence" value="ECO:0007669"/>
    <property type="project" value="UniProtKB-EC"/>
</dbReference>
<dbReference type="PROSITE" id="PS00165">
    <property type="entry name" value="DEHYDRATASE_SER_THR"/>
    <property type="match status" value="1"/>
</dbReference>
<sequence length="324" mass="33460">MSLTTHADAVAAREVLARLPKHHGPVRTPLLPVGDGTRPLLLKPESLQPTGAFKLRGALHATAVLDERTRSRGLVTYSSGNHARAVAHAGRVFDVPTTVVVPHSAPGSKVAAARSLGAEIVLVDVAERERRAREIAAENGAALIPPFDASAVIAGQATVGLEIAEDLRARGVSEATVLVPVSGGGLISGVGAALSGADVRTRLIGVEPELAADTRQSLRAGRRVDWPVRARTRTIADGLTAQPSELTFAHLAAFVEDVVTVTEEEIAEAVGYLARGPGLVAEPSGAVTTAAWLHRTRELPDTTTVAVVSGGNVDPALLVSSLGG</sequence>
<keyword evidence="11" id="KW-1185">Reference proteome</keyword>
<comment type="function">
    <text evidence="7">Catalyzes the anaerobic formation of alpha-ketobutyrate and ammonia from threonine in a two-step reaction. The first step involved a dehydration of threonine and a production of enamine intermediates (aminocrotonate), which tautomerizes to its imine form (iminobutyrate). Both intermediates are unstable and short-lived. The second step is the nonenzymatic hydrolysis of the enamine/imine intermediates to form 2-ketobutyrate and free ammonia. In the low water environment of the cell, the second step is accelerated by RidA.</text>
</comment>
<keyword evidence="6" id="KW-0456">Lyase</keyword>
<evidence type="ECO:0000256" key="1">
    <source>
        <dbReference type="ARBA" id="ARBA00001274"/>
    </source>
</evidence>
<dbReference type="GO" id="GO:0003941">
    <property type="term" value="F:L-serine ammonia-lyase activity"/>
    <property type="evidence" value="ECO:0007669"/>
    <property type="project" value="TreeGrafter"/>
</dbReference>
<dbReference type="InterPro" id="IPR050147">
    <property type="entry name" value="Ser/Thr_Dehydratase"/>
</dbReference>
<evidence type="ECO:0000313" key="11">
    <source>
        <dbReference type="Proteomes" id="UP000239352"/>
    </source>
</evidence>
<dbReference type="InterPro" id="IPR000634">
    <property type="entry name" value="Ser/Thr_deHydtase_PyrdxlP-BS"/>
</dbReference>
<dbReference type="GO" id="GO:0006565">
    <property type="term" value="P:L-serine catabolic process"/>
    <property type="evidence" value="ECO:0007669"/>
    <property type="project" value="TreeGrafter"/>
</dbReference>
<evidence type="ECO:0000256" key="8">
    <source>
        <dbReference type="ARBA" id="ARBA00031427"/>
    </source>
</evidence>
<evidence type="ECO:0000256" key="7">
    <source>
        <dbReference type="ARBA" id="ARBA00025527"/>
    </source>
</evidence>
<protein>
    <recommendedName>
        <fullName evidence="4">threonine ammonia-lyase</fullName>
        <ecNumber evidence="4">4.3.1.19</ecNumber>
    </recommendedName>
    <alternativeName>
        <fullName evidence="8">Threonine deaminase</fullName>
    </alternativeName>
</protein>
<dbReference type="GO" id="GO:0030170">
    <property type="term" value="F:pyridoxal phosphate binding"/>
    <property type="evidence" value="ECO:0007669"/>
    <property type="project" value="InterPro"/>
</dbReference>
<dbReference type="InterPro" id="IPR001926">
    <property type="entry name" value="TrpB-like_PALP"/>
</dbReference>
<dbReference type="Gene3D" id="3.40.50.1100">
    <property type="match status" value="2"/>
</dbReference>
<evidence type="ECO:0000256" key="3">
    <source>
        <dbReference type="ARBA" id="ARBA00010869"/>
    </source>
</evidence>
<gene>
    <name evidence="10" type="ORF">CEP50_09685</name>
</gene>
<evidence type="ECO:0000259" key="9">
    <source>
        <dbReference type="Pfam" id="PF00291"/>
    </source>
</evidence>
<dbReference type="Pfam" id="PF00291">
    <property type="entry name" value="PALP"/>
    <property type="match status" value="1"/>
</dbReference>
<comment type="caution">
    <text evidence="10">The sequence shown here is derived from an EMBL/GenBank/DDBJ whole genome shotgun (WGS) entry which is preliminary data.</text>
</comment>
<name>A0A2T0GWU6_ACTMO</name>
<dbReference type="CDD" id="cd01562">
    <property type="entry name" value="Thr-dehyd"/>
    <property type="match status" value="1"/>
</dbReference>
<dbReference type="InterPro" id="IPR036052">
    <property type="entry name" value="TrpB-like_PALP_sf"/>
</dbReference>
<dbReference type="AlphaFoldDB" id="A0A2T0GWU6"/>